<dbReference type="EMBL" id="AJTX02000008">
    <property type="protein sequence ID" value="KKI98509.1"/>
    <property type="molecule type" value="Genomic_DNA"/>
</dbReference>
<dbReference type="Gene3D" id="3.30.2020.10">
    <property type="entry name" value="NE0471-like N-terminal domain"/>
    <property type="match status" value="1"/>
</dbReference>
<sequence length="87" mass="10228">MNFQVRTPWIKATIVTPLENYRLQIVLETGQEMILDLTDVIGRKESYWRLKNPRYFRQAQIDSLGGIFWPEGEDLAPDGLKRYLAKD</sequence>
<proteinExistence type="predicted"/>
<dbReference type="InterPro" id="IPR018841">
    <property type="entry name" value="DUF2442"/>
</dbReference>
<evidence type="ECO:0000313" key="1">
    <source>
        <dbReference type="EMBL" id="KKI98509.1"/>
    </source>
</evidence>
<protein>
    <recommendedName>
        <fullName evidence="3">DUF2442 domain-containing protein</fullName>
    </recommendedName>
</protein>
<dbReference type="eggNOG" id="ENOG50333BT">
    <property type="taxonomic scope" value="Bacteria"/>
</dbReference>
<accession>A0A0M2PQJ9</accession>
<evidence type="ECO:0000313" key="2">
    <source>
        <dbReference type="Proteomes" id="UP000034681"/>
    </source>
</evidence>
<dbReference type="AlphaFoldDB" id="A0A0M2PQJ9"/>
<comment type="caution">
    <text evidence="1">The sequence shown here is derived from an EMBL/GenBank/DDBJ whole genome shotgun (WGS) entry which is preliminary data.</text>
</comment>
<dbReference type="InterPro" id="IPR036782">
    <property type="entry name" value="NE0471-like_N"/>
</dbReference>
<dbReference type="STRING" id="317619.GCA_000332315_02814"/>
<dbReference type="SUPFAM" id="SSF143880">
    <property type="entry name" value="NE0471 N-terminal domain-like"/>
    <property type="match status" value="1"/>
</dbReference>
<keyword evidence="2" id="KW-1185">Reference proteome</keyword>
<dbReference type="RefSeq" id="WP_016924242.1">
    <property type="nucleotide sequence ID" value="NZ_KB235938.1"/>
</dbReference>
<dbReference type="Pfam" id="PF10387">
    <property type="entry name" value="DUF2442"/>
    <property type="match status" value="1"/>
</dbReference>
<dbReference type="OrthoDB" id="162796at2"/>
<reference evidence="1" key="1">
    <citation type="submission" date="2012-04" db="EMBL/GenBank/DDBJ databases">
        <authorList>
            <person name="Borisov I.G."/>
            <person name="Ivanikova N.V."/>
            <person name="Pinevich A.V."/>
        </authorList>
    </citation>
    <scope>NUCLEOTIDE SEQUENCE</scope>
    <source>
        <strain evidence="1">CALU 1027</strain>
    </source>
</reference>
<organism evidence="1 2">
    <name type="scientific">Prochlorothrix hollandica PCC 9006 = CALU 1027</name>
    <dbReference type="NCBI Taxonomy" id="317619"/>
    <lineage>
        <taxon>Bacteria</taxon>
        <taxon>Bacillati</taxon>
        <taxon>Cyanobacteriota</taxon>
        <taxon>Cyanophyceae</taxon>
        <taxon>Prochlorotrichales</taxon>
        <taxon>Prochlorotrichaceae</taxon>
        <taxon>Prochlorothrix</taxon>
    </lineage>
</organism>
<gene>
    <name evidence="1" type="ORF">PROH_19060</name>
</gene>
<dbReference type="Proteomes" id="UP000034681">
    <property type="component" value="Unassembled WGS sequence"/>
</dbReference>
<name>A0A0M2PQJ9_PROHO</name>
<evidence type="ECO:0008006" key="3">
    <source>
        <dbReference type="Google" id="ProtNLM"/>
    </source>
</evidence>